<dbReference type="Proteomes" id="UP000532373">
    <property type="component" value="Unassembled WGS sequence"/>
</dbReference>
<gene>
    <name evidence="1" type="ORF">HNQ96_003870</name>
</gene>
<proteinExistence type="predicted"/>
<protein>
    <submittedName>
        <fullName evidence="1">Uncharacterized protein</fullName>
    </submittedName>
</protein>
<dbReference type="EMBL" id="JACHGI010000007">
    <property type="protein sequence ID" value="MBB6467987.1"/>
    <property type="molecule type" value="Genomic_DNA"/>
</dbReference>
<sequence>MPVRVLKTRTRANSWKFHKDSYIEIKALGGAAPDGRCERIFTPERLGIARLLLSLRLA</sequence>
<name>A0A8E1WGC2_9HYPH</name>
<accession>A0A8E1WGC2</accession>
<evidence type="ECO:0000313" key="1">
    <source>
        <dbReference type="EMBL" id="MBB6467987.1"/>
    </source>
</evidence>
<dbReference type="AlphaFoldDB" id="A0A8E1WGC2"/>
<comment type="caution">
    <text evidence="1">The sequence shown here is derived from an EMBL/GenBank/DDBJ whole genome shotgun (WGS) entry which is preliminary data.</text>
</comment>
<reference evidence="1 2" key="1">
    <citation type="submission" date="2020-08" db="EMBL/GenBank/DDBJ databases">
        <title>Genomic Encyclopedia of Type Strains, Phase IV (KMG-IV): sequencing the most valuable type-strain genomes for metagenomic binning, comparative biology and taxonomic classification.</title>
        <authorList>
            <person name="Goeker M."/>
        </authorList>
    </citation>
    <scope>NUCLEOTIDE SEQUENCE [LARGE SCALE GENOMIC DNA]</scope>
    <source>
        <strain evidence="1 2">DSM 17454</strain>
    </source>
</reference>
<evidence type="ECO:0000313" key="2">
    <source>
        <dbReference type="Proteomes" id="UP000532373"/>
    </source>
</evidence>
<organism evidence="1 2">
    <name type="scientific">Aminobacter carboxidus</name>
    <dbReference type="NCBI Taxonomy" id="376165"/>
    <lineage>
        <taxon>Bacteria</taxon>
        <taxon>Pseudomonadati</taxon>
        <taxon>Pseudomonadota</taxon>
        <taxon>Alphaproteobacteria</taxon>
        <taxon>Hyphomicrobiales</taxon>
        <taxon>Phyllobacteriaceae</taxon>
        <taxon>Aminobacter</taxon>
    </lineage>
</organism>